<dbReference type="PANTHER" id="PTHR21137">
    <property type="entry name" value="ODORANT RECEPTOR"/>
    <property type="match status" value="1"/>
</dbReference>
<evidence type="ECO:0000313" key="12">
    <source>
        <dbReference type="RefSeq" id="XP_026485490.2"/>
    </source>
</evidence>
<dbReference type="InterPro" id="IPR004117">
    <property type="entry name" value="7tm6_olfct_rcpt"/>
</dbReference>
<reference evidence="12" key="1">
    <citation type="submission" date="2025-08" db="UniProtKB">
        <authorList>
            <consortium name="RefSeq"/>
        </authorList>
    </citation>
    <scope>IDENTIFICATION</scope>
    <source>
        <tissue evidence="12">Whole body</tissue>
    </source>
</reference>
<dbReference type="OrthoDB" id="5846619at2759"/>
<evidence type="ECO:0000313" key="11">
    <source>
        <dbReference type="Proteomes" id="UP001652626"/>
    </source>
</evidence>
<evidence type="ECO:0000256" key="6">
    <source>
        <dbReference type="ARBA" id="ARBA00022989"/>
    </source>
</evidence>
<evidence type="ECO:0000256" key="10">
    <source>
        <dbReference type="RuleBase" id="RU351113"/>
    </source>
</evidence>
<feature type="transmembrane region" description="Helical" evidence="10">
    <location>
        <begin position="263"/>
        <end position="284"/>
    </location>
</feature>
<evidence type="ECO:0000256" key="3">
    <source>
        <dbReference type="ARBA" id="ARBA00022606"/>
    </source>
</evidence>
<evidence type="ECO:0000256" key="5">
    <source>
        <dbReference type="ARBA" id="ARBA00022725"/>
    </source>
</evidence>
<gene>
    <name evidence="12" type="primary">LOC113393015</name>
</gene>
<evidence type="ECO:0000256" key="4">
    <source>
        <dbReference type="ARBA" id="ARBA00022692"/>
    </source>
</evidence>
<dbReference type="OMA" id="SGWIICT"/>
<feature type="transmembrane region" description="Helical" evidence="10">
    <location>
        <begin position="296"/>
        <end position="316"/>
    </location>
</feature>
<dbReference type="PANTHER" id="PTHR21137:SF35">
    <property type="entry name" value="ODORANT RECEPTOR 19A-RELATED"/>
    <property type="match status" value="1"/>
</dbReference>
<keyword evidence="8 10" id="KW-0675">Receptor</keyword>
<dbReference type="AlphaFoldDB" id="A0A8B8HLT2"/>
<evidence type="ECO:0000256" key="9">
    <source>
        <dbReference type="ARBA" id="ARBA00023224"/>
    </source>
</evidence>
<dbReference type="GO" id="GO:0004984">
    <property type="term" value="F:olfactory receptor activity"/>
    <property type="evidence" value="ECO:0007669"/>
    <property type="project" value="InterPro"/>
</dbReference>
<evidence type="ECO:0000256" key="8">
    <source>
        <dbReference type="ARBA" id="ARBA00023170"/>
    </source>
</evidence>
<keyword evidence="9 10" id="KW-0807">Transducer</keyword>
<evidence type="ECO:0000256" key="1">
    <source>
        <dbReference type="ARBA" id="ARBA00004651"/>
    </source>
</evidence>
<keyword evidence="2" id="KW-1003">Cell membrane</keyword>
<feature type="transmembrane region" description="Helical" evidence="10">
    <location>
        <begin position="39"/>
        <end position="60"/>
    </location>
</feature>
<feature type="transmembrane region" description="Helical" evidence="10">
    <location>
        <begin position="173"/>
        <end position="191"/>
    </location>
</feature>
<dbReference type="GO" id="GO:0005886">
    <property type="term" value="C:plasma membrane"/>
    <property type="evidence" value="ECO:0007669"/>
    <property type="project" value="UniProtKB-SubCell"/>
</dbReference>
<keyword evidence="11" id="KW-1185">Reference proteome</keyword>
<keyword evidence="3 10" id="KW-0716">Sensory transduction</keyword>
<proteinExistence type="inferred from homology"/>
<feature type="transmembrane region" description="Helical" evidence="10">
    <location>
        <begin position="134"/>
        <end position="153"/>
    </location>
</feature>
<keyword evidence="6 10" id="KW-1133">Transmembrane helix</keyword>
<sequence>METKLSYNSVSPHLLRLRFGGYYQIDPRSPKLRKMLHTIYMRISLAWILVYTILQAIKVYEVREEIDKVMATLFLFLTHTDSIYKQVVLTIRSDEIEELLDIMRGSLYNQDNPDHKSFLLEVARYSVLILHLDNILALFTCFLWVVLPFVLHLQGKLVEFAVWLPFDVNMDPVFYFTALYVWVTTSWLAFCNTSMDVMVSFLLAQCKTQLSIVRHDLENLMQTSKEESSSTGESYPDVINRRFNKILQHHVQIIYFAKKVEHIFGNAVAYQFLASGWIICTSVYRMVEMNPASIQFLSMVLYIFCMLLQIFMYCYYGNEVTHESKKLMQSAYFMDWLNANVKHRRHLIFFMERVKCPILPLAGVIIPLSNETFVSIVKSSYTFYALLKNNNL</sequence>
<comment type="subcellular location">
    <subcellularLocation>
        <location evidence="1 10">Cell membrane</location>
        <topology evidence="1 10">Multi-pass membrane protein</topology>
    </subcellularLocation>
</comment>
<organism evidence="11 12">
    <name type="scientific">Vanessa tameamea</name>
    <name type="common">Kamehameha butterfly</name>
    <dbReference type="NCBI Taxonomy" id="334116"/>
    <lineage>
        <taxon>Eukaryota</taxon>
        <taxon>Metazoa</taxon>
        <taxon>Ecdysozoa</taxon>
        <taxon>Arthropoda</taxon>
        <taxon>Hexapoda</taxon>
        <taxon>Insecta</taxon>
        <taxon>Pterygota</taxon>
        <taxon>Neoptera</taxon>
        <taxon>Endopterygota</taxon>
        <taxon>Lepidoptera</taxon>
        <taxon>Glossata</taxon>
        <taxon>Ditrysia</taxon>
        <taxon>Papilionoidea</taxon>
        <taxon>Nymphalidae</taxon>
        <taxon>Nymphalinae</taxon>
        <taxon>Vanessa</taxon>
    </lineage>
</organism>
<dbReference type="GeneID" id="113393015"/>
<keyword evidence="4 10" id="KW-0812">Transmembrane</keyword>
<comment type="similarity">
    <text evidence="10">Belongs to the insect chemoreceptor superfamily. Heteromeric odorant receptor channel (TC 1.A.69) family.</text>
</comment>
<protein>
    <recommendedName>
        <fullName evidence="10">Odorant receptor</fullName>
    </recommendedName>
</protein>
<keyword evidence="5 10" id="KW-0552">Olfaction</keyword>
<dbReference type="GO" id="GO:0007165">
    <property type="term" value="P:signal transduction"/>
    <property type="evidence" value="ECO:0007669"/>
    <property type="project" value="UniProtKB-KW"/>
</dbReference>
<evidence type="ECO:0000256" key="2">
    <source>
        <dbReference type="ARBA" id="ARBA00022475"/>
    </source>
</evidence>
<name>A0A8B8HLT2_VANTA</name>
<dbReference type="GO" id="GO:0005549">
    <property type="term" value="F:odorant binding"/>
    <property type="evidence" value="ECO:0007669"/>
    <property type="project" value="InterPro"/>
</dbReference>
<accession>A0A8B8HLT2</accession>
<dbReference type="Pfam" id="PF02949">
    <property type="entry name" value="7tm_6"/>
    <property type="match status" value="1"/>
</dbReference>
<dbReference type="RefSeq" id="XP_026485490.2">
    <property type="nucleotide sequence ID" value="XM_026629705.2"/>
</dbReference>
<evidence type="ECO:0000256" key="7">
    <source>
        <dbReference type="ARBA" id="ARBA00023136"/>
    </source>
</evidence>
<dbReference type="Proteomes" id="UP001652626">
    <property type="component" value="Chromosome 12"/>
</dbReference>
<keyword evidence="7 10" id="KW-0472">Membrane</keyword>
<comment type="caution">
    <text evidence="10">Lacks conserved residue(s) required for the propagation of feature annotation.</text>
</comment>